<feature type="domain" description="Tc1-like transposase DDE" evidence="1">
    <location>
        <begin position="32"/>
        <end position="164"/>
    </location>
</feature>
<dbReference type="EMBL" id="QPMK01000002">
    <property type="protein sequence ID" value="RDD67559.1"/>
    <property type="molecule type" value="Genomic_DNA"/>
</dbReference>
<organism evidence="2 3">
    <name type="scientific">Thalassococcus profundi</name>
    <dbReference type="NCBI Taxonomy" id="2282382"/>
    <lineage>
        <taxon>Bacteria</taxon>
        <taxon>Pseudomonadati</taxon>
        <taxon>Pseudomonadota</taxon>
        <taxon>Alphaproteobacteria</taxon>
        <taxon>Rhodobacterales</taxon>
        <taxon>Roseobacteraceae</taxon>
        <taxon>Thalassococcus</taxon>
    </lineage>
</organism>
<dbReference type="InterPro" id="IPR038717">
    <property type="entry name" value="Tc1-like_DDE_dom"/>
</dbReference>
<dbReference type="GO" id="GO:0003676">
    <property type="term" value="F:nucleic acid binding"/>
    <property type="evidence" value="ECO:0007669"/>
    <property type="project" value="InterPro"/>
</dbReference>
<protein>
    <submittedName>
        <fullName evidence="2">IS630 family transposase</fullName>
    </submittedName>
</protein>
<dbReference type="InterPro" id="IPR047655">
    <property type="entry name" value="Transpos_IS630-like"/>
</dbReference>
<proteinExistence type="predicted"/>
<dbReference type="AlphaFoldDB" id="A0A369TQJ6"/>
<dbReference type="InterPro" id="IPR036397">
    <property type="entry name" value="RNaseH_sf"/>
</dbReference>
<accession>A0A369TQJ6</accession>
<evidence type="ECO:0000259" key="1">
    <source>
        <dbReference type="Pfam" id="PF13358"/>
    </source>
</evidence>
<dbReference type="PANTHER" id="PTHR46564:SF1">
    <property type="entry name" value="TRANSPOSASE"/>
    <property type="match status" value="1"/>
</dbReference>
<gene>
    <name evidence="2" type="ORF">DU478_02565</name>
</gene>
<name>A0A369TQJ6_9RHOB</name>
<dbReference type="PANTHER" id="PTHR46564">
    <property type="entry name" value="TRANSPOSASE"/>
    <property type="match status" value="1"/>
</dbReference>
<evidence type="ECO:0000313" key="3">
    <source>
        <dbReference type="Proteomes" id="UP000253977"/>
    </source>
</evidence>
<dbReference type="Gene3D" id="3.30.420.10">
    <property type="entry name" value="Ribonuclease H-like superfamily/Ribonuclease H"/>
    <property type="match status" value="1"/>
</dbReference>
<keyword evidence="3" id="KW-1185">Reference proteome</keyword>
<dbReference type="Proteomes" id="UP000253977">
    <property type="component" value="Unassembled WGS sequence"/>
</dbReference>
<dbReference type="NCBIfam" id="NF033545">
    <property type="entry name" value="transpos_IS630"/>
    <property type="match status" value="1"/>
</dbReference>
<comment type="caution">
    <text evidence="2">The sequence shown here is derived from an EMBL/GenBank/DDBJ whole genome shotgun (WGS) entry which is preliminary data.</text>
</comment>
<evidence type="ECO:0000313" key="2">
    <source>
        <dbReference type="EMBL" id="RDD67559.1"/>
    </source>
</evidence>
<dbReference type="Pfam" id="PF13358">
    <property type="entry name" value="DDE_3"/>
    <property type="match status" value="1"/>
</dbReference>
<sequence>MVATERCRKWVRRRRDDWFVHRLPDVASRPEHVVFNDETSVKTNQTCQRGWSRRGERPVMDAPFGSCGAQTLISGPSAGALIAPWVINGAIDGDALQAYVAQVLVPKLEPGTVVILDNLAAHKNAAAAKAMREAGFWFLFLPPYTPDLNPIEMAFSKLNAHPRRVSARTCADIFRALTEICDLFLPEECWNFFKATGYVSG</sequence>
<reference evidence="2 3" key="1">
    <citation type="submission" date="2018-07" db="EMBL/GenBank/DDBJ databases">
        <title>Thalassococcus profundi sp. nov., a marine bacterium isolated from deep seawater of Okinawa Trough.</title>
        <authorList>
            <person name="Yu M."/>
        </authorList>
    </citation>
    <scope>NUCLEOTIDE SEQUENCE [LARGE SCALE GENOMIC DNA]</scope>
    <source>
        <strain evidence="2 3">WRAS1</strain>
    </source>
</reference>